<dbReference type="EMBL" id="PUEJ01000012">
    <property type="protein sequence ID" value="PRH84566.1"/>
    <property type="molecule type" value="Genomic_DNA"/>
</dbReference>
<reference evidence="9 10" key="1">
    <citation type="submission" date="2018-02" db="EMBL/GenBank/DDBJ databases">
        <title>Whole genome sequencing of endophytic bacterium.</title>
        <authorList>
            <person name="Eedara R."/>
            <person name="Podile A.R."/>
        </authorList>
    </citation>
    <scope>NUCLEOTIDE SEQUENCE [LARGE SCALE GENOMIC DNA]</scope>
    <source>
        <strain evidence="9 10">RP1T</strain>
    </source>
</reference>
<dbReference type="SUPFAM" id="SSF56209">
    <property type="entry name" value="Nitrile hydratase alpha chain"/>
    <property type="match status" value="1"/>
</dbReference>
<dbReference type="EC" id="4.2.1.84" evidence="2"/>
<feature type="binding site" evidence="6">
    <location>
        <position position="117"/>
    </location>
    <ligand>
        <name>Fe(3+)</name>
        <dbReference type="ChEBI" id="CHEBI:29034"/>
    </ligand>
</feature>
<dbReference type="InterPro" id="IPR004232">
    <property type="entry name" value="CN_Hdrtase_a/SCN_Hdrlase_g"/>
</dbReference>
<evidence type="ECO:0000313" key="10">
    <source>
        <dbReference type="Proteomes" id="UP000237682"/>
    </source>
</evidence>
<dbReference type="InterPro" id="IPR023900">
    <property type="entry name" value="CN_Hdrtase_asu/SCN_Hdrlase_gsu"/>
</dbReference>
<organism evidence="9 10">
    <name type="scientific">Labrys okinawensis</name>
    <dbReference type="NCBI Taxonomy" id="346911"/>
    <lineage>
        <taxon>Bacteria</taxon>
        <taxon>Pseudomonadati</taxon>
        <taxon>Pseudomonadota</taxon>
        <taxon>Alphaproteobacteria</taxon>
        <taxon>Hyphomicrobiales</taxon>
        <taxon>Xanthobacteraceae</taxon>
        <taxon>Labrys</taxon>
    </lineage>
</organism>
<evidence type="ECO:0000259" key="8">
    <source>
        <dbReference type="Pfam" id="PF02979"/>
    </source>
</evidence>
<comment type="catalytic activity">
    <reaction evidence="5">
        <text>an aliphatic primary amide = an aliphatic nitrile + H2O</text>
        <dbReference type="Rhea" id="RHEA:12673"/>
        <dbReference type="ChEBI" id="CHEBI:15377"/>
        <dbReference type="ChEBI" id="CHEBI:65285"/>
        <dbReference type="ChEBI" id="CHEBI:80291"/>
        <dbReference type="EC" id="4.2.1.84"/>
    </reaction>
</comment>
<evidence type="ECO:0000256" key="1">
    <source>
        <dbReference type="ARBA" id="ARBA00009363"/>
    </source>
</evidence>
<comment type="caution">
    <text evidence="9">The sequence shown here is derived from an EMBL/GenBank/DDBJ whole genome shotgun (WGS) entry which is preliminary data.</text>
</comment>
<keyword evidence="6" id="KW-0408">Iron</keyword>
<name>A0A2S9Q5D9_9HYPH</name>
<dbReference type="OrthoDB" id="528553at2"/>
<gene>
    <name evidence="9" type="primary">nthA</name>
    <name evidence="9" type="ORF">C5L14_25515</name>
</gene>
<feature type="binding site" evidence="6">
    <location>
        <position position="118"/>
    </location>
    <ligand>
        <name>Fe(3+)</name>
        <dbReference type="ChEBI" id="CHEBI:29034"/>
    </ligand>
</feature>
<accession>A0A2S9Q5D9</accession>
<dbReference type="GO" id="GO:0018822">
    <property type="term" value="F:nitrile hydratase activity"/>
    <property type="evidence" value="ECO:0007669"/>
    <property type="project" value="UniProtKB-EC"/>
</dbReference>
<evidence type="ECO:0000313" key="9">
    <source>
        <dbReference type="EMBL" id="PRH84566.1"/>
    </source>
</evidence>
<dbReference type="Proteomes" id="UP000237682">
    <property type="component" value="Unassembled WGS sequence"/>
</dbReference>
<sequence>MSTHDHDHDHDDDHHHGAPPSPMAERVKKLETLLVEKGYVDPAALDVFIDTYENKVGPRNGAHVVAHAWRDEEFKAWLLEDATAAIASLGYSGRQGEHMKVVENKPGLHNLIVCTLCSCYPWSVLGLPPVWYKSAPYRSRAVIDPRGVLAEFGLTLPDDTEIRVWDSTAELRYLVLPQRPDGTKGWSEMALAQLVTRDSMIGTGLAIQPGGL</sequence>
<dbReference type="Gene3D" id="3.90.330.10">
    <property type="entry name" value="Nitrile hydratase alpha /Thiocyanate hydrolase gamma"/>
    <property type="match status" value="1"/>
</dbReference>
<feature type="binding site" evidence="6">
    <location>
        <position position="119"/>
    </location>
    <ligand>
        <name>Fe(3+)</name>
        <dbReference type="ChEBI" id="CHEBI:29034"/>
    </ligand>
</feature>
<feature type="binding site" evidence="6">
    <location>
        <position position="114"/>
    </location>
    <ligand>
        <name>Fe(3+)</name>
        <dbReference type="ChEBI" id="CHEBI:29034"/>
    </ligand>
</feature>
<dbReference type="AlphaFoldDB" id="A0A2S9Q5D9"/>
<keyword evidence="10" id="KW-1185">Reference proteome</keyword>
<dbReference type="PIRSF" id="PIRSF001426">
    <property type="entry name" value="NHase_alpha"/>
    <property type="match status" value="1"/>
</dbReference>
<proteinExistence type="inferred from homology"/>
<evidence type="ECO:0000256" key="5">
    <source>
        <dbReference type="ARBA" id="ARBA00044877"/>
    </source>
</evidence>
<evidence type="ECO:0000256" key="6">
    <source>
        <dbReference type="PIRSR" id="PIRSR001426-1"/>
    </source>
</evidence>
<evidence type="ECO:0000256" key="7">
    <source>
        <dbReference type="SAM" id="MobiDB-lite"/>
    </source>
</evidence>
<dbReference type="Pfam" id="PF02979">
    <property type="entry name" value="NHase_alpha"/>
    <property type="match status" value="1"/>
</dbReference>
<dbReference type="InterPro" id="IPR036648">
    <property type="entry name" value="CN_Hdrase_a/SCN_Hdrase_g_sf"/>
</dbReference>
<evidence type="ECO:0000256" key="3">
    <source>
        <dbReference type="ARBA" id="ARBA00022723"/>
    </source>
</evidence>
<keyword evidence="3 6" id="KW-0479">Metal-binding</keyword>
<dbReference type="GO" id="GO:0046914">
    <property type="term" value="F:transition metal ion binding"/>
    <property type="evidence" value="ECO:0007669"/>
    <property type="project" value="InterPro"/>
</dbReference>
<dbReference type="RefSeq" id="WP_105864895.1">
    <property type="nucleotide sequence ID" value="NZ_PUEJ01000012.1"/>
</dbReference>
<dbReference type="NCBIfam" id="TIGR01323">
    <property type="entry name" value="nitrile_alph"/>
    <property type="match status" value="1"/>
</dbReference>
<keyword evidence="4" id="KW-0456">Lyase</keyword>
<evidence type="ECO:0000256" key="4">
    <source>
        <dbReference type="ARBA" id="ARBA00023239"/>
    </source>
</evidence>
<feature type="compositionally biased region" description="Basic and acidic residues" evidence="7">
    <location>
        <begin position="1"/>
        <end position="16"/>
    </location>
</feature>
<comment type="similarity">
    <text evidence="1">Belongs to the nitrile hydratase subunit alpha family.</text>
</comment>
<evidence type="ECO:0000256" key="2">
    <source>
        <dbReference type="ARBA" id="ARBA00013079"/>
    </source>
</evidence>
<feature type="domain" description="Nitrile hydratase alpha/Thiocyanate hydrolase gamma" evidence="8">
    <location>
        <begin position="23"/>
        <end position="203"/>
    </location>
</feature>
<protein>
    <recommendedName>
        <fullName evidence="2">nitrile hydratase</fullName>
        <ecNumber evidence="2">4.2.1.84</ecNumber>
    </recommendedName>
</protein>
<dbReference type="InterPro" id="IPR018141">
    <property type="entry name" value="Nitrile_hydratase_asu"/>
</dbReference>
<feature type="region of interest" description="Disordered" evidence="7">
    <location>
        <begin position="1"/>
        <end position="23"/>
    </location>
</feature>